<evidence type="ECO:0000313" key="9">
    <source>
        <dbReference type="Proteomes" id="UP001224359"/>
    </source>
</evidence>
<dbReference type="Gene3D" id="1.20.120.1810">
    <property type="match status" value="1"/>
</dbReference>
<keyword evidence="3 6" id="KW-0731">Sigma factor</keyword>
<keyword evidence="2 6" id="KW-0805">Transcription regulation</keyword>
<comment type="activity regulation">
    <text evidence="6">Negatively regulated by the anti-sigma-I factor RsgI.</text>
</comment>
<feature type="DNA-binding region" description="H-T-H motif" evidence="6">
    <location>
        <begin position="192"/>
        <end position="211"/>
    </location>
</feature>
<dbReference type="InterPro" id="IPR007627">
    <property type="entry name" value="RNA_pol_sigma70_r2"/>
</dbReference>
<comment type="subunit">
    <text evidence="6">Interacts with RsgI.</text>
</comment>
<keyword evidence="9" id="KW-1185">Reference proteome</keyword>
<keyword evidence="1 6" id="KW-0963">Cytoplasm</keyword>
<keyword evidence="5 6" id="KW-0804">Transcription</keyword>
<comment type="similarity">
    <text evidence="6">Belongs to the sigma-70 factor family. SigI subfamily.</text>
</comment>
<comment type="caution">
    <text evidence="8">The sequence shown here is derived from an EMBL/GenBank/DDBJ whole genome shotgun (WGS) entry which is preliminary data.</text>
</comment>
<comment type="function">
    <text evidence="6">Sigma factors are initiation factors that promote the attachment of RNA polymerase to specific initiation sites and are then released.</text>
</comment>
<dbReference type="SUPFAM" id="SSF88946">
    <property type="entry name" value="Sigma2 domain of RNA polymerase sigma factors"/>
    <property type="match status" value="1"/>
</dbReference>
<evidence type="ECO:0000256" key="4">
    <source>
        <dbReference type="ARBA" id="ARBA00023125"/>
    </source>
</evidence>
<name>A0ABT9VF85_9BACI</name>
<feature type="domain" description="RNA polymerase sigma-70 region 2" evidence="7">
    <location>
        <begin position="28"/>
        <end position="97"/>
    </location>
</feature>
<dbReference type="Proteomes" id="UP001224359">
    <property type="component" value="Unassembled WGS sequence"/>
</dbReference>
<protein>
    <recommendedName>
        <fullName evidence="6">RNA polymerase sigma factor SigI</fullName>
    </recommendedName>
</protein>
<organism evidence="8 9">
    <name type="scientific">Alkalibacillus salilacus</name>
    <dbReference type="NCBI Taxonomy" id="284582"/>
    <lineage>
        <taxon>Bacteria</taxon>
        <taxon>Bacillati</taxon>
        <taxon>Bacillota</taxon>
        <taxon>Bacilli</taxon>
        <taxon>Bacillales</taxon>
        <taxon>Bacillaceae</taxon>
        <taxon>Alkalibacillus</taxon>
    </lineage>
</organism>
<evidence type="ECO:0000256" key="2">
    <source>
        <dbReference type="ARBA" id="ARBA00023015"/>
    </source>
</evidence>
<evidence type="ECO:0000313" key="8">
    <source>
        <dbReference type="EMBL" id="MDQ0159643.1"/>
    </source>
</evidence>
<evidence type="ECO:0000256" key="1">
    <source>
        <dbReference type="ARBA" id="ARBA00022490"/>
    </source>
</evidence>
<evidence type="ECO:0000256" key="3">
    <source>
        <dbReference type="ARBA" id="ARBA00023082"/>
    </source>
</evidence>
<feature type="short sequence motif" description="Polymerase core binding" evidence="6">
    <location>
        <begin position="53"/>
        <end position="66"/>
    </location>
</feature>
<dbReference type="Pfam" id="PF04542">
    <property type="entry name" value="Sigma70_r2"/>
    <property type="match status" value="1"/>
</dbReference>
<comment type="subcellular location">
    <subcellularLocation>
        <location evidence="6">Cytoplasm</location>
    </subcellularLocation>
</comment>
<dbReference type="NCBIfam" id="TIGR02895">
    <property type="entry name" value="spore_sigI"/>
    <property type="match status" value="1"/>
</dbReference>
<gene>
    <name evidence="6" type="primary">sigI</name>
    <name evidence="8" type="ORF">J2S77_001627</name>
</gene>
<dbReference type="EMBL" id="JAUSTQ010000005">
    <property type="protein sequence ID" value="MDQ0159643.1"/>
    <property type="molecule type" value="Genomic_DNA"/>
</dbReference>
<reference evidence="8 9" key="1">
    <citation type="submission" date="2023-07" db="EMBL/GenBank/DDBJ databases">
        <title>Genomic Encyclopedia of Type Strains, Phase IV (KMG-IV): sequencing the most valuable type-strain genomes for metagenomic binning, comparative biology and taxonomic classification.</title>
        <authorList>
            <person name="Goeker M."/>
        </authorList>
    </citation>
    <scope>NUCLEOTIDE SEQUENCE [LARGE SCALE GENOMIC DNA]</scope>
    <source>
        <strain evidence="8 9">DSM 16460</strain>
    </source>
</reference>
<keyword evidence="4 6" id="KW-0238">DNA-binding</keyword>
<dbReference type="RefSeq" id="WP_306976280.1">
    <property type="nucleotide sequence ID" value="NZ_JAUSTQ010000005.1"/>
</dbReference>
<dbReference type="InterPro" id="IPR014244">
    <property type="entry name" value="RNA_pol_sigma-I"/>
</dbReference>
<dbReference type="HAMAP" id="MF_02064">
    <property type="entry name" value="Sigma70_SigI"/>
    <property type="match status" value="1"/>
</dbReference>
<accession>A0ABT9VF85</accession>
<sequence length="251" mass="29867">MVEDKKLEQSIQSIQSIRHGDELTRERLIQYYSPYILNIVGHICKRYISWSDEESSVGLIAFNKAIESFDENKGRTFHSYVYLIIKRDLVDFFKREAHSNQTLSLDIESKENRVDQQYAIDEYFKSMTNHQLVDEIIEFDYQLSQYGVSFDELEQFAPKHKKTIHKLHELGKLIAQTKSYVDELMRLKRLPISSITRDTKFKYKTIEKHRKYLIAIILIHCNPSWTQLKEFVIENNERGGLNENSHIWQSR</sequence>
<evidence type="ECO:0000259" key="7">
    <source>
        <dbReference type="Pfam" id="PF04542"/>
    </source>
</evidence>
<proteinExistence type="inferred from homology"/>
<dbReference type="InterPro" id="IPR013325">
    <property type="entry name" value="RNA_pol_sigma_r2"/>
</dbReference>
<dbReference type="PIRSF" id="PIRSF038953">
    <property type="entry name" value="SigI"/>
    <property type="match status" value="1"/>
</dbReference>
<keyword evidence="6" id="KW-0346">Stress response</keyword>
<evidence type="ECO:0000256" key="5">
    <source>
        <dbReference type="ARBA" id="ARBA00023163"/>
    </source>
</evidence>
<evidence type="ECO:0000256" key="6">
    <source>
        <dbReference type="HAMAP-Rule" id="MF_02064"/>
    </source>
</evidence>